<evidence type="ECO:0000313" key="1">
    <source>
        <dbReference type="EMBL" id="KAI4368484.1"/>
    </source>
</evidence>
<dbReference type="EMBL" id="CM042884">
    <property type="protein sequence ID" value="KAI4368484.1"/>
    <property type="molecule type" value="Genomic_DNA"/>
</dbReference>
<gene>
    <name evidence="1" type="ORF">MLD38_017038</name>
</gene>
<evidence type="ECO:0000313" key="2">
    <source>
        <dbReference type="Proteomes" id="UP001057402"/>
    </source>
</evidence>
<proteinExistence type="predicted"/>
<organism evidence="1 2">
    <name type="scientific">Melastoma candidum</name>
    <dbReference type="NCBI Taxonomy" id="119954"/>
    <lineage>
        <taxon>Eukaryota</taxon>
        <taxon>Viridiplantae</taxon>
        <taxon>Streptophyta</taxon>
        <taxon>Embryophyta</taxon>
        <taxon>Tracheophyta</taxon>
        <taxon>Spermatophyta</taxon>
        <taxon>Magnoliopsida</taxon>
        <taxon>eudicotyledons</taxon>
        <taxon>Gunneridae</taxon>
        <taxon>Pentapetalae</taxon>
        <taxon>rosids</taxon>
        <taxon>malvids</taxon>
        <taxon>Myrtales</taxon>
        <taxon>Melastomataceae</taxon>
        <taxon>Melastomatoideae</taxon>
        <taxon>Melastomateae</taxon>
        <taxon>Melastoma</taxon>
    </lineage>
</organism>
<sequence length="250" mass="29032">MEEISDYFPEAFRSHQTLLFFAYFLTVYFSAYFLLFRRWDPTPRAFASSCFTSLFHGTPAALLSLAATYPHPPRSYSLPNTPSQDSVLEFSTAYFLIDLLHYLLFFPSDLLFIIHHVATLYVLLTCRYLVLRGAYPILLLLILAEVTSPCQNTWSLARTCRSHSPSADRLVRFLSPKFYTFYSIVRGVIAPLYVLDLAYSYWKDGRGMPGWAWTSWVVIMAVGIAASMLWVRNKWSVWRKERDLDPRKKD</sequence>
<name>A0ACB9QPC3_9MYRT</name>
<dbReference type="Proteomes" id="UP001057402">
    <property type="component" value="Chromosome 5"/>
</dbReference>
<accession>A0ACB9QPC3</accession>
<reference evidence="2" key="1">
    <citation type="journal article" date="2023" name="Front. Plant Sci.">
        <title>Chromosomal-level genome assembly of Melastoma candidum provides insights into trichome evolution.</title>
        <authorList>
            <person name="Zhong Y."/>
            <person name="Wu W."/>
            <person name="Sun C."/>
            <person name="Zou P."/>
            <person name="Liu Y."/>
            <person name="Dai S."/>
            <person name="Zhou R."/>
        </authorList>
    </citation>
    <scope>NUCLEOTIDE SEQUENCE [LARGE SCALE GENOMIC DNA]</scope>
</reference>
<comment type="caution">
    <text evidence="1">The sequence shown here is derived from an EMBL/GenBank/DDBJ whole genome shotgun (WGS) entry which is preliminary data.</text>
</comment>
<keyword evidence="2" id="KW-1185">Reference proteome</keyword>
<protein>
    <submittedName>
        <fullName evidence="1">Uncharacterized protein</fullName>
    </submittedName>
</protein>